<keyword evidence="1" id="KW-0732">Signal</keyword>
<accession>A0AA37SQ88</accession>
<dbReference type="EMBL" id="BSOH01000014">
    <property type="protein sequence ID" value="GLR17707.1"/>
    <property type="molecule type" value="Genomic_DNA"/>
</dbReference>
<dbReference type="Pfam" id="PF16313">
    <property type="entry name" value="DUF4953"/>
    <property type="match status" value="1"/>
</dbReference>
<dbReference type="CDD" id="cd04276">
    <property type="entry name" value="ZnMc_MMP_like_2"/>
    <property type="match status" value="1"/>
</dbReference>
<sequence>MIRIIAFTFFLLPILLSAQNQSFSGYFNFEWKDSTGQILLEVDKLEQEFLYVNALAAGVGSNDIGLDRGQLGNERIVKFQRSGNKILLVQPNYQYRAESDNAKERESVKEAFAQSVLWGFKIASEKKGKIMIDLTPMLLSDAHKVAARLKASKQGTYKLDASRSAIYLPRTKAFPKNVEFEATITFTGDAQGRYLRSVTPSSDAVTVRMHHSFVELPDNKYTPRKFHPFSGYYDLSYYDYAAPIYESMEKKYIYRHRLEKKNPEAEKSEAVEPIVYYLDPGTPEPVRSALLDGAKWWNQAFEAAGYINAFQVKMLPDDADPLDVRYNVIQWVHRSTRGWSYGASVSDPRTGEIIKGHVSLGSLRVRQDFLIAQGLLSPYNENDDNHSPMMELALARLRQLSAHEIGHTIGLAHNFAASFNDRASVMDYPHPVVKIGNDGKMDMSDSYAVGIGDWDKRTIIYGYQDFPDGVDEEAELKKTIDQSIKEGYLHISDSDARPAGGAHPYGHLWDNGASPVDELNRLSALRARSMKDFGLGSITTGTPYSQLENVLVPIYLAHRYQVEGVAKIIGGVNYTYALKGDAHKVINEVVDAKFQKEATDALLKTLAPSFLEIPEEILKLIPPAAYGYRRDRETFSRYSSITFDPIAAAEGSANHTLSFMLNDDRLTRIIQQHARDESQMSLSDYLNKIVNQVFNDKGSNGIQHQIANSTQRLLVMHLLKLSRDTKGFGQVSAEAFKVMAMLIPNQLKTRDANATFIEKMIIDGMDISKPLTLPSMPEMPPGSPIGCE</sequence>
<reference evidence="4" key="2">
    <citation type="submission" date="2023-01" db="EMBL/GenBank/DDBJ databases">
        <title>Draft genome sequence of Portibacter lacus strain NBRC 108769.</title>
        <authorList>
            <person name="Sun Q."/>
            <person name="Mori K."/>
        </authorList>
    </citation>
    <scope>NUCLEOTIDE SEQUENCE</scope>
    <source>
        <strain evidence="4">NBRC 108769</strain>
    </source>
</reference>
<feature type="domain" description="EcxA zinc-binding" evidence="2">
    <location>
        <begin position="388"/>
        <end position="698"/>
    </location>
</feature>
<dbReference type="InterPro" id="IPR034032">
    <property type="entry name" value="Zn_MMP-like_bac"/>
</dbReference>
<comment type="caution">
    <text evidence="4">The sequence shown here is derived from an EMBL/GenBank/DDBJ whole genome shotgun (WGS) entry which is preliminary data.</text>
</comment>
<dbReference type="PANTHER" id="PTHR38478:SF1">
    <property type="entry name" value="ZINC DEPENDENT METALLOPROTEASE DOMAIN LIPOPROTEIN"/>
    <property type="match status" value="1"/>
</dbReference>
<dbReference type="InterPro" id="IPR024079">
    <property type="entry name" value="MetalloPept_cat_dom_sf"/>
</dbReference>
<dbReference type="SUPFAM" id="SSF55486">
    <property type="entry name" value="Metalloproteases ('zincins'), catalytic domain"/>
    <property type="match status" value="1"/>
</dbReference>
<evidence type="ECO:0000313" key="5">
    <source>
        <dbReference type="Proteomes" id="UP001156666"/>
    </source>
</evidence>
<proteinExistence type="predicted"/>
<dbReference type="PANTHER" id="PTHR38478">
    <property type="entry name" value="PEPTIDASE M1A AND M12B"/>
    <property type="match status" value="1"/>
</dbReference>
<dbReference type="Proteomes" id="UP001156666">
    <property type="component" value="Unassembled WGS sequence"/>
</dbReference>
<dbReference type="InterPro" id="IPR032534">
    <property type="entry name" value="EcxA_zinc-bd"/>
</dbReference>
<evidence type="ECO:0000313" key="4">
    <source>
        <dbReference type="EMBL" id="GLR17707.1"/>
    </source>
</evidence>
<dbReference type="InterPro" id="IPR033413">
    <property type="entry name" value="DUF5117"/>
</dbReference>
<evidence type="ECO:0000259" key="2">
    <source>
        <dbReference type="Pfam" id="PF16313"/>
    </source>
</evidence>
<feature type="signal peptide" evidence="1">
    <location>
        <begin position="1"/>
        <end position="18"/>
    </location>
</feature>
<protein>
    <recommendedName>
        <fullName evidence="6">Peptidase</fullName>
    </recommendedName>
</protein>
<organism evidence="4 5">
    <name type="scientific">Portibacter lacus</name>
    <dbReference type="NCBI Taxonomy" id="1099794"/>
    <lineage>
        <taxon>Bacteria</taxon>
        <taxon>Pseudomonadati</taxon>
        <taxon>Bacteroidota</taxon>
        <taxon>Saprospiria</taxon>
        <taxon>Saprospirales</taxon>
        <taxon>Haliscomenobacteraceae</taxon>
        <taxon>Portibacter</taxon>
    </lineage>
</organism>
<evidence type="ECO:0000259" key="3">
    <source>
        <dbReference type="Pfam" id="PF17148"/>
    </source>
</evidence>
<feature type="domain" description="DUF5117" evidence="3">
    <location>
        <begin position="69"/>
        <end position="261"/>
    </location>
</feature>
<evidence type="ECO:0000256" key="1">
    <source>
        <dbReference type="SAM" id="SignalP"/>
    </source>
</evidence>
<reference evidence="4" key="1">
    <citation type="journal article" date="2014" name="Int. J. Syst. Evol. Microbiol.">
        <title>Complete genome sequence of Corynebacterium casei LMG S-19264T (=DSM 44701T), isolated from a smear-ripened cheese.</title>
        <authorList>
            <consortium name="US DOE Joint Genome Institute (JGI-PGF)"/>
            <person name="Walter F."/>
            <person name="Albersmeier A."/>
            <person name="Kalinowski J."/>
            <person name="Ruckert C."/>
        </authorList>
    </citation>
    <scope>NUCLEOTIDE SEQUENCE</scope>
    <source>
        <strain evidence="4">NBRC 108769</strain>
    </source>
</reference>
<dbReference type="Pfam" id="PF17148">
    <property type="entry name" value="DUF5117"/>
    <property type="match status" value="1"/>
</dbReference>
<feature type="chain" id="PRO_5041402205" description="Peptidase" evidence="1">
    <location>
        <begin position="19"/>
        <end position="788"/>
    </location>
</feature>
<dbReference type="AlphaFoldDB" id="A0AA37SQ88"/>
<dbReference type="Gene3D" id="3.40.390.10">
    <property type="entry name" value="Collagenase (Catalytic Domain)"/>
    <property type="match status" value="1"/>
</dbReference>
<name>A0AA37SQ88_9BACT</name>
<dbReference type="RefSeq" id="WP_235291376.1">
    <property type="nucleotide sequence ID" value="NZ_BSOH01000014.1"/>
</dbReference>
<evidence type="ECO:0008006" key="6">
    <source>
        <dbReference type="Google" id="ProtNLM"/>
    </source>
</evidence>
<gene>
    <name evidence="4" type="ORF">GCM10007940_23220</name>
</gene>
<dbReference type="GO" id="GO:0008237">
    <property type="term" value="F:metallopeptidase activity"/>
    <property type="evidence" value="ECO:0007669"/>
    <property type="project" value="InterPro"/>
</dbReference>
<keyword evidence="5" id="KW-1185">Reference proteome</keyword>